<dbReference type="AlphaFoldDB" id="A0AAJ0CVV9"/>
<evidence type="ECO:0000313" key="2">
    <source>
        <dbReference type="Proteomes" id="UP001251528"/>
    </source>
</evidence>
<evidence type="ECO:0000313" key="1">
    <source>
        <dbReference type="EMBL" id="KAK2606025.1"/>
    </source>
</evidence>
<name>A0AAJ0CVV9_9HYPO</name>
<organism evidence="1 2">
    <name type="scientific">Conoideocrella luteorostrata</name>
    <dbReference type="NCBI Taxonomy" id="1105319"/>
    <lineage>
        <taxon>Eukaryota</taxon>
        <taxon>Fungi</taxon>
        <taxon>Dikarya</taxon>
        <taxon>Ascomycota</taxon>
        <taxon>Pezizomycotina</taxon>
        <taxon>Sordariomycetes</taxon>
        <taxon>Hypocreomycetidae</taxon>
        <taxon>Hypocreales</taxon>
        <taxon>Clavicipitaceae</taxon>
        <taxon>Conoideocrella</taxon>
    </lineage>
</organism>
<comment type="caution">
    <text evidence="1">The sequence shown here is derived from an EMBL/GenBank/DDBJ whole genome shotgun (WGS) entry which is preliminary data.</text>
</comment>
<keyword evidence="2" id="KW-1185">Reference proteome</keyword>
<accession>A0AAJ0CVV9</accession>
<proteinExistence type="predicted"/>
<dbReference type="Proteomes" id="UP001251528">
    <property type="component" value="Unassembled WGS sequence"/>
</dbReference>
<dbReference type="EMBL" id="JASWJB010000047">
    <property type="protein sequence ID" value="KAK2606025.1"/>
    <property type="molecule type" value="Genomic_DNA"/>
</dbReference>
<protein>
    <submittedName>
        <fullName evidence="1">Uncharacterized protein</fullName>
    </submittedName>
</protein>
<gene>
    <name evidence="1" type="ORF">QQS21_003543</name>
</gene>
<reference evidence="1" key="1">
    <citation type="submission" date="2023-06" db="EMBL/GenBank/DDBJ databases">
        <title>Conoideocrella luteorostrata (Hypocreales: Clavicipitaceae), a potential biocontrol fungus for elongate hemlock scale in United States Christmas tree production areas.</title>
        <authorList>
            <person name="Barrett H."/>
            <person name="Lovett B."/>
            <person name="Macias A.M."/>
            <person name="Stajich J.E."/>
            <person name="Kasson M.T."/>
        </authorList>
    </citation>
    <scope>NUCLEOTIDE SEQUENCE</scope>
    <source>
        <strain evidence="1">ARSEF 14590</strain>
    </source>
</reference>
<sequence length="353" mass="38790">MACGDLGRTYIVFSGCHNQDLVKDMTAQIVDDGNYKADNDADSGHDGEDGLQSTANELLDYFPILQDLVKDIQNTCQCFPCSGGRVNLGLPKDENCLAFKAFMEVMFYFSHGIADAFGAPDASGSSEKAAISDLGALDILKQAIRWNLFDSSLLEGTLTWHSLLSTAARVFLGCPALENMTDACRDEGGAEVHTSFASRVKPTVVAIQYGALSVAAPWLDISQPLKLRHCLRFEIVPGARLAICTGDMENNRTLLHNVTGDISVVETQQTEDVSDFNERFPPQQHKQNTRLQLNEDASQETYSWVLVSVDQYRHKLLMRVLSGLHSRMVEPSRTIVQLSRAISIPTCGHDVSS</sequence>